<dbReference type="Gene3D" id="1.10.3720.10">
    <property type="entry name" value="MetI-like"/>
    <property type="match status" value="1"/>
</dbReference>
<comment type="subcellular location">
    <subcellularLocation>
        <location evidence="1 7">Cell membrane</location>
        <topology evidence="1 7">Multi-pass membrane protein</topology>
    </subcellularLocation>
</comment>
<proteinExistence type="inferred from homology"/>
<feature type="transmembrane region" description="Helical" evidence="7">
    <location>
        <begin position="154"/>
        <end position="174"/>
    </location>
</feature>
<keyword evidence="4 7" id="KW-0812">Transmembrane</keyword>
<dbReference type="PROSITE" id="PS50928">
    <property type="entry name" value="ABC_TM1"/>
    <property type="match status" value="1"/>
</dbReference>
<evidence type="ECO:0000256" key="4">
    <source>
        <dbReference type="ARBA" id="ARBA00022692"/>
    </source>
</evidence>
<evidence type="ECO:0000259" key="8">
    <source>
        <dbReference type="PROSITE" id="PS50928"/>
    </source>
</evidence>
<reference evidence="10" key="1">
    <citation type="submission" date="2017-09" db="EMBL/GenBank/DDBJ databases">
        <title>The Reconstruction of 2,631 Draft Metagenome-Assembled Genomes from the Global Oceans.</title>
        <authorList>
            <person name="Tully B.J."/>
            <person name="Graham E.D."/>
            <person name="Heidelberg J.F."/>
        </authorList>
    </citation>
    <scope>NUCLEOTIDE SEQUENCE [LARGE SCALE GENOMIC DNA]</scope>
</reference>
<keyword evidence="3" id="KW-1003">Cell membrane</keyword>
<evidence type="ECO:0000313" key="10">
    <source>
        <dbReference type="Proteomes" id="UP000226525"/>
    </source>
</evidence>
<dbReference type="CDD" id="cd06261">
    <property type="entry name" value="TM_PBP2"/>
    <property type="match status" value="1"/>
</dbReference>
<organism evidence="9 10">
    <name type="scientific">SAR324 cluster bacterium</name>
    <dbReference type="NCBI Taxonomy" id="2024889"/>
    <lineage>
        <taxon>Bacteria</taxon>
        <taxon>Deltaproteobacteria</taxon>
        <taxon>SAR324 cluster</taxon>
    </lineage>
</organism>
<evidence type="ECO:0000256" key="3">
    <source>
        <dbReference type="ARBA" id="ARBA00022475"/>
    </source>
</evidence>
<keyword evidence="6 7" id="KW-0472">Membrane</keyword>
<comment type="similarity">
    <text evidence="7">Belongs to the binding-protein-dependent transport system permease family.</text>
</comment>
<dbReference type="SUPFAM" id="SSF161098">
    <property type="entry name" value="MetI-like"/>
    <property type="match status" value="1"/>
</dbReference>
<dbReference type="AlphaFoldDB" id="A0A2D6YMN1"/>
<gene>
    <name evidence="9" type="ORF">CMN54_13640</name>
</gene>
<dbReference type="InterPro" id="IPR035906">
    <property type="entry name" value="MetI-like_sf"/>
</dbReference>
<dbReference type="GO" id="GO:0005886">
    <property type="term" value="C:plasma membrane"/>
    <property type="evidence" value="ECO:0007669"/>
    <property type="project" value="UniProtKB-SubCell"/>
</dbReference>
<feature type="transmembrane region" description="Helical" evidence="7">
    <location>
        <begin position="113"/>
        <end position="134"/>
    </location>
</feature>
<accession>A0A2D6YMN1</accession>
<dbReference type="EMBL" id="NZEX01000162">
    <property type="protein sequence ID" value="MAH64458.1"/>
    <property type="molecule type" value="Genomic_DNA"/>
</dbReference>
<evidence type="ECO:0000256" key="5">
    <source>
        <dbReference type="ARBA" id="ARBA00022989"/>
    </source>
</evidence>
<feature type="transmembrane region" description="Helical" evidence="7">
    <location>
        <begin position="221"/>
        <end position="243"/>
    </location>
</feature>
<evidence type="ECO:0000256" key="1">
    <source>
        <dbReference type="ARBA" id="ARBA00004651"/>
    </source>
</evidence>
<dbReference type="InterPro" id="IPR000515">
    <property type="entry name" value="MetI-like"/>
</dbReference>
<name>A0A2D6YMN1_9DELT</name>
<feature type="domain" description="ABC transmembrane type-1" evidence="8">
    <location>
        <begin position="76"/>
        <end position="290"/>
    </location>
</feature>
<evidence type="ECO:0000313" key="9">
    <source>
        <dbReference type="EMBL" id="MAH64458.1"/>
    </source>
</evidence>
<dbReference type="Proteomes" id="UP000226525">
    <property type="component" value="Unassembled WGS sequence"/>
</dbReference>
<feature type="transmembrane region" description="Helical" evidence="7">
    <location>
        <begin position="20"/>
        <end position="44"/>
    </location>
</feature>
<protein>
    <submittedName>
        <fullName evidence="9">ABC transporter permease</fullName>
    </submittedName>
</protein>
<evidence type="ECO:0000256" key="2">
    <source>
        <dbReference type="ARBA" id="ARBA00022448"/>
    </source>
</evidence>
<feature type="transmembrane region" description="Helical" evidence="7">
    <location>
        <begin position="80"/>
        <end position="101"/>
    </location>
</feature>
<dbReference type="GO" id="GO:0055085">
    <property type="term" value="P:transmembrane transport"/>
    <property type="evidence" value="ECO:0007669"/>
    <property type="project" value="InterPro"/>
</dbReference>
<keyword evidence="5 7" id="KW-1133">Transmembrane helix</keyword>
<sequence>MNSGSIQSENFLDRESSLGVLLMLPGLILLLVFLAYPFFLGIWLSLTDTRIGMPGEFIGLWNYTDLLEDDIFHQTAWNTMIYAVVTVPFKALMGLGLALILNNKIRFSNPIRAFVMLPWIVPTALSSLGWFMIFDPVFSPISWLMIEMGLIESNVNFLGDQILAVTAICWVNIWRGIPFFGISILAGLQAVPPELHEQAAIDGANKFQRFVNVTLPQIKGILMITSLLSIIWTFADFQLIYVLTKGGPANQTHIFGTYAYQIGLFGTEIGMAAAITLYMFPILAFFSIFLLRYMRKTA</sequence>
<dbReference type="PANTHER" id="PTHR43005">
    <property type="entry name" value="BLR7065 PROTEIN"/>
    <property type="match status" value="1"/>
</dbReference>
<feature type="transmembrane region" description="Helical" evidence="7">
    <location>
        <begin position="269"/>
        <end position="291"/>
    </location>
</feature>
<comment type="caution">
    <text evidence="9">The sequence shown here is derived from an EMBL/GenBank/DDBJ whole genome shotgun (WGS) entry which is preliminary data.</text>
</comment>
<keyword evidence="2 7" id="KW-0813">Transport</keyword>
<dbReference type="Pfam" id="PF00528">
    <property type="entry name" value="BPD_transp_1"/>
    <property type="match status" value="1"/>
</dbReference>
<dbReference type="PANTHER" id="PTHR43005:SF1">
    <property type="entry name" value="SPERMIDINE_PUTRESCINE TRANSPORT SYSTEM PERMEASE PROTEIN"/>
    <property type="match status" value="1"/>
</dbReference>
<evidence type="ECO:0000256" key="7">
    <source>
        <dbReference type="RuleBase" id="RU363032"/>
    </source>
</evidence>
<evidence type="ECO:0000256" key="6">
    <source>
        <dbReference type="ARBA" id="ARBA00023136"/>
    </source>
</evidence>